<accession>A0A6B0YWR0</accession>
<keyword evidence="1" id="KW-1133">Transmembrane helix</keyword>
<dbReference type="Pfam" id="PF04474">
    <property type="entry name" value="DUF554"/>
    <property type="match status" value="1"/>
</dbReference>
<name>A0A6B0YWR0_9CHLR</name>
<dbReference type="AlphaFoldDB" id="A0A6B0YWR0"/>
<organism evidence="2">
    <name type="scientific">Caldilineaceae bacterium SB0664_bin_27</name>
    <dbReference type="NCBI Taxonomy" id="2605260"/>
    <lineage>
        <taxon>Bacteria</taxon>
        <taxon>Bacillati</taxon>
        <taxon>Chloroflexota</taxon>
        <taxon>Caldilineae</taxon>
        <taxon>Caldilineales</taxon>
        <taxon>Caldilineaceae</taxon>
    </lineage>
</organism>
<feature type="transmembrane region" description="Helical" evidence="1">
    <location>
        <begin position="194"/>
        <end position="214"/>
    </location>
</feature>
<reference evidence="2" key="1">
    <citation type="submission" date="2019-09" db="EMBL/GenBank/DDBJ databases">
        <title>Characterisation of the sponge microbiome using genome-centric metagenomics.</title>
        <authorList>
            <person name="Engelberts J.P."/>
            <person name="Robbins S.J."/>
            <person name="De Goeij J.M."/>
            <person name="Aranda M."/>
            <person name="Bell S.C."/>
            <person name="Webster N.S."/>
        </authorList>
    </citation>
    <scope>NUCLEOTIDE SEQUENCE</scope>
    <source>
        <strain evidence="2">SB0664_bin_27</strain>
    </source>
</reference>
<feature type="transmembrane region" description="Helical" evidence="1">
    <location>
        <begin position="55"/>
        <end position="82"/>
    </location>
</feature>
<feature type="transmembrane region" description="Helical" evidence="1">
    <location>
        <begin position="221"/>
        <end position="243"/>
    </location>
</feature>
<gene>
    <name evidence="2" type="ORF">F4Y42_16755</name>
</gene>
<feature type="transmembrane region" description="Helical" evidence="1">
    <location>
        <begin position="144"/>
        <end position="162"/>
    </location>
</feature>
<protein>
    <submittedName>
        <fullName evidence="2">DUF554 domain-containing protein</fullName>
    </submittedName>
</protein>
<feature type="transmembrane region" description="Helical" evidence="1">
    <location>
        <begin position="32"/>
        <end position="49"/>
    </location>
</feature>
<dbReference type="PANTHER" id="PTHR36111:SF2">
    <property type="entry name" value="INNER MEMBRANE PROTEIN"/>
    <property type="match status" value="1"/>
</dbReference>
<sequence>MTGTLINIAAILIGSTIGIVLGNRLQAKMQELVLQAVCMILLVMGVNMINESRNVMVPMVSIVLGALIGEQLGIDAFLYRLLARAESDWGLQVQRGKVAWNTPRAFMTASLVFCVGPMAIVGSIQDGLYGDYQLLTVKGVMEGLVAIPIAASMGPGVLLSAGTVGVVQGALSGLAKTVGSFLMVGSVFNPDALWVVELTATGGIMILCVALSLLEVKKIRVINLAPSLLISPVIVILLGTFGIPW</sequence>
<dbReference type="InterPro" id="IPR007563">
    <property type="entry name" value="DUF554"/>
</dbReference>
<proteinExistence type="predicted"/>
<feature type="transmembrane region" description="Helical" evidence="1">
    <location>
        <begin position="103"/>
        <end position="124"/>
    </location>
</feature>
<feature type="transmembrane region" description="Helical" evidence="1">
    <location>
        <begin position="6"/>
        <end position="25"/>
    </location>
</feature>
<keyword evidence="1" id="KW-0472">Membrane</keyword>
<comment type="caution">
    <text evidence="2">The sequence shown here is derived from an EMBL/GenBank/DDBJ whole genome shotgun (WGS) entry which is preliminary data.</text>
</comment>
<dbReference type="EMBL" id="VXRG01000135">
    <property type="protein sequence ID" value="MXY95093.1"/>
    <property type="molecule type" value="Genomic_DNA"/>
</dbReference>
<evidence type="ECO:0000313" key="2">
    <source>
        <dbReference type="EMBL" id="MXY95093.1"/>
    </source>
</evidence>
<dbReference type="PANTHER" id="PTHR36111">
    <property type="entry name" value="INNER MEMBRANE PROTEIN-RELATED"/>
    <property type="match status" value="1"/>
</dbReference>
<evidence type="ECO:0000256" key="1">
    <source>
        <dbReference type="SAM" id="Phobius"/>
    </source>
</evidence>
<keyword evidence="1" id="KW-0812">Transmembrane</keyword>